<dbReference type="Proteomes" id="UP000053660">
    <property type="component" value="Unassembled WGS sequence"/>
</dbReference>
<evidence type="ECO:0000313" key="2">
    <source>
        <dbReference type="Proteomes" id="UP000053660"/>
    </source>
</evidence>
<reference evidence="1 2" key="1">
    <citation type="submission" date="2014-03" db="EMBL/GenBank/DDBJ databases">
        <title>Draft genome of the hookworm Oesophagostomum dentatum.</title>
        <authorList>
            <person name="Mitreva M."/>
        </authorList>
    </citation>
    <scope>NUCLEOTIDE SEQUENCE [LARGE SCALE GENOMIC DNA]</scope>
    <source>
        <strain evidence="1 2">OD-Hann</strain>
    </source>
</reference>
<dbReference type="AlphaFoldDB" id="A0A0B1RYD4"/>
<protein>
    <submittedName>
        <fullName evidence="1">Uncharacterized protein</fullName>
    </submittedName>
</protein>
<accession>A0A0B1RYD4</accession>
<proteinExistence type="predicted"/>
<sequence>MYLACVVQKCPLPTQKCVGEIGKEVCCDIEKVVIKENMLRMLNFLTNVLSCKFFS</sequence>
<dbReference type="EMBL" id="KN610121">
    <property type="protein sequence ID" value="KHJ78088.1"/>
    <property type="molecule type" value="Genomic_DNA"/>
</dbReference>
<keyword evidence="2" id="KW-1185">Reference proteome</keyword>
<name>A0A0B1RYD4_OESDE</name>
<evidence type="ECO:0000313" key="1">
    <source>
        <dbReference type="EMBL" id="KHJ78088.1"/>
    </source>
</evidence>
<organism evidence="1 2">
    <name type="scientific">Oesophagostomum dentatum</name>
    <name type="common">Nodular worm</name>
    <dbReference type="NCBI Taxonomy" id="61180"/>
    <lineage>
        <taxon>Eukaryota</taxon>
        <taxon>Metazoa</taxon>
        <taxon>Ecdysozoa</taxon>
        <taxon>Nematoda</taxon>
        <taxon>Chromadorea</taxon>
        <taxon>Rhabditida</taxon>
        <taxon>Rhabditina</taxon>
        <taxon>Rhabditomorpha</taxon>
        <taxon>Strongyloidea</taxon>
        <taxon>Strongylidae</taxon>
        <taxon>Oesophagostomum</taxon>
    </lineage>
</organism>
<gene>
    <name evidence="1" type="ORF">OESDEN_22292</name>
</gene>